<feature type="signal peptide" evidence="5">
    <location>
        <begin position="1"/>
        <end position="19"/>
    </location>
</feature>
<dbReference type="PRINTS" id="PR00181">
    <property type="entry name" value="MALTOSEBP"/>
</dbReference>
<feature type="chain" id="PRO_5040789705" evidence="5">
    <location>
        <begin position="20"/>
        <end position="417"/>
    </location>
</feature>
<reference evidence="6" key="1">
    <citation type="submission" date="2022-12" db="EMBL/GenBank/DDBJ databases">
        <title>Reference genome sequencing for broad-spectrum identification of bacterial and archaeal isolates by mass spectrometry.</title>
        <authorList>
            <person name="Sekiguchi Y."/>
            <person name="Tourlousse D.M."/>
        </authorList>
    </citation>
    <scope>NUCLEOTIDE SEQUENCE</scope>
    <source>
        <strain evidence="6">10succ1</strain>
    </source>
</reference>
<keyword evidence="2" id="KW-0813">Transport</keyword>
<dbReference type="AlphaFoldDB" id="A0A9W6GLN3"/>
<evidence type="ECO:0000256" key="3">
    <source>
        <dbReference type="ARBA" id="ARBA00022597"/>
    </source>
</evidence>
<dbReference type="GO" id="GO:0015144">
    <property type="term" value="F:carbohydrate transmembrane transporter activity"/>
    <property type="evidence" value="ECO:0007669"/>
    <property type="project" value="InterPro"/>
</dbReference>
<comment type="caution">
    <text evidence="6">The sequence shown here is derived from an EMBL/GenBank/DDBJ whole genome shotgun (WGS) entry which is preliminary data.</text>
</comment>
<dbReference type="GO" id="GO:0055052">
    <property type="term" value="C:ATP-binding cassette (ABC) transporter complex, substrate-binding subunit-containing"/>
    <property type="evidence" value="ECO:0007669"/>
    <property type="project" value="TreeGrafter"/>
</dbReference>
<dbReference type="Proteomes" id="UP001144471">
    <property type="component" value="Unassembled WGS sequence"/>
</dbReference>
<evidence type="ECO:0000256" key="1">
    <source>
        <dbReference type="ARBA" id="ARBA00008520"/>
    </source>
</evidence>
<keyword evidence="3" id="KW-0762">Sugar transport</keyword>
<evidence type="ECO:0000256" key="2">
    <source>
        <dbReference type="ARBA" id="ARBA00022448"/>
    </source>
</evidence>
<gene>
    <name evidence="6" type="ORF">PM10SUCC1_16100</name>
</gene>
<dbReference type="Pfam" id="PF13416">
    <property type="entry name" value="SBP_bac_8"/>
    <property type="match status" value="1"/>
</dbReference>
<evidence type="ECO:0000313" key="6">
    <source>
        <dbReference type="EMBL" id="GLI56096.1"/>
    </source>
</evidence>
<dbReference type="GO" id="GO:1901982">
    <property type="term" value="F:maltose binding"/>
    <property type="evidence" value="ECO:0007669"/>
    <property type="project" value="TreeGrafter"/>
</dbReference>
<dbReference type="RefSeq" id="WP_281835001.1">
    <property type="nucleotide sequence ID" value="NZ_BSDY01000006.1"/>
</dbReference>
<keyword evidence="7" id="KW-1185">Reference proteome</keyword>
<dbReference type="EMBL" id="BSDY01000006">
    <property type="protein sequence ID" value="GLI56096.1"/>
    <property type="molecule type" value="Genomic_DNA"/>
</dbReference>
<accession>A0A9W6GLN3</accession>
<name>A0A9W6GLN3_9FUSO</name>
<evidence type="ECO:0000313" key="7">
    <source>
        <dbReference type="Proteomes" id="UP001144471"/>
    </source>
</evidence>
<dbReference type="GO" id="GO:0015768">
    <property type="term" value="P:maltose transport"/>
    <property type="evidence" value="ECO:0007669"/>
    <property type="project" value="TreeGrafter"/>
</dbReference>
<comment type="similarity">
    <text evidence="1">Belongs to the bacterial solute-binding protein 1 family.</text>
</comment>
<evidence type="ECO:0000256" key="4">
    <source>
        <dbReference type="ARBA" id="ARBA00022729"/>
    </source>
</evidence>
<dbReference type="SUPFAM" id="SSF53850">
    <property type="entry name" value="Periplasmic binding protein-like II"/>
    <property type="match status" value="1"/>
</dbReference>
<dbReference type="PANTHER" id="PTHR30061">
    <property type="entry name" value="MALTOSE-BINDING PERIPLASMIC PROTEIN"/>
    <property type="match status" value="1"/>
</dbReference>
<keyword evidence="4 5" id="KW-0732">Signal</keyword>
<dbReference type="InterPro" id="IPR006060">
    <property type="entry name" value="Maltose/Cyclodextrin-bd"/>
</dbReference>
<evidence type="ECO:0000256" key="5">
    <source>
        <dbReference type="SAM" id="SignalP"/>
    </source>
</evidence>
<protein>
    <submittedName>
        <fullName evidence="6">Maltose ABC transporter substrate-binding protein</fullName>
    </submittedName>
</protein>
<proteinExistence type="inferred from homology"/>
<dbReference type="PANTHER" id="PTHR30061:SF50">
    <property type="entry name" value="MALTOSE_MALTODEXTRIN-BINDING PERIPLASMIC PROTEIN"/>
    <property type="match status" value="1"/>
</dbReference>
<dbReference type="GO" id="GO:0042956">
    <property type="term" value="P:maltodextrin transmembrane transport"/>
    <property type="evidence" value="ECO:0007669"/>
    <property type="project" value="TreeGrafter"/>
</dbReference>
<dbReference type="Gene3D" id="3.40.190.10">
    <property type="entry name" value="Periplasmic binding protein-like II"/>
    <property type="match status" value="2"/>
</dbReference>
<dbReference type="PROSITE" id="PS51257">
    <property type="entry name" value="PROKAR_LIPOPROTEIN"/>
    <property type="match status" value="1"/>
</dbReference>
<dbReference type="InterPro" id="IPR006059">
    <property type="entry name" value="SBP"/>
</dbReference>
<sequence>MKRTMKLLLLAALSILMLACGGKKDKAAPSKTEIVLWEQMEPAVRTMYLELVDEFMAANPDVVVKVAHYSTEDLRTQFQNASLAGQGPDLVYGPNDNIGIFLVSDLIKPVTDVVSGDFIAKFDENTLNTGVVNGEYYSLPEFNGNQIALLYNKDLVESAPETWDEFLEVSQGIRNIDNRNKENSRYGFLYNEKEPFWFIGLYHGYGGDVFDKEYNPTLNNEAMVKALQFASDVRGKYGLGEAGMDYGVADQLFKQGKAAFILNGAWSWKEYEEAGINLGIAPMAKLPGGDTPLFTSASKGYSISETVGEEKYEAINKFFDFIFEAENNANISLAQAQAPAITAAREVQSVKDDELMQVSIATIDKTVPMYIVPEMRAVWDAMRPNLEGVINGQMTPEEAAAKMQADAEQGIRTIHGE</sequence>
<organism evidence="6 7">
    <name type="scientific">Propionigenium maris DSM 9537</name>
    <dbReference type="NCBI Taxonomy" id="1123000"/>
    <lineage>
        <taxon>Bacteria</taxon>
        <taxon>Fusobacteriati</taxon>
        <taxon>Fusobacteriota</taxon>
        <taxon>Fusobacteriia</taxon>
        <taxon>Fusobacteriales</taxon>
        <taxon>Fusobacteriaceae</taxon>
        <taxon>Propionigenium</taxon>
    </lineage>
</organism>